<dbReference type="Gene3D" id="3.40.190.10">
    <property type="entry name" value="Periplasmic binding protein-like II"/>
    <property type="match status" value="2"/>
</dbReference>
<dbReference type="Gene3D" id="3.30.565.10">
    <property type="entry name" value="Histidine kinase-like ATPase, C-terminal domain"/>
    <property type="match status" value="1"/>
</dbReference>
<accession>A0ABX1WX18</accession>
<dbReference type="SUPFAM" id="SSF47384">
    <property type="entry name" value="Homodimeric domain of signal transducing histidine kinase"/>
    <property type="match status" value="1"/>
</dbReference>
<evidence type="ECO:0000313" key="11">
    <source>
        <dbReference type="EMBL" id="NOU60670.1"/>
    </source>
</evidence>
<dbReference type="PROSITE" id="PS50110">
    <property type="entry name" value="RESPONSE_REGULATORY"/>
    <property type="match status" value="1"/>
</dbReference>
<keyword evidence="7" id="KW-0812">Transmembrane</keyword>
<comment type="catalytic activity">
    <reaction evidence="1">
        <text>ATP + protein L-histidine = ADP + protein N-phospho-L-histidine.</text>
        <dbReference type="EC" id="2.7.13.3"/>
    </reaction>
</comment>
<keyword evidence="7" id="KW-1133">Transmembrane helix</keyword>
<dbReference type="InterPro" id="IPR035965">
    <property type="entry name" value="PAS-like_dom_sf"/>
</dbReference>
<evidence type="ECO:0000256" key="2">
    <source>
        <dbReference type="ARBA" id="ARBA00012438"/>
    </source>
</evidence>
<dbReference type="CDD" id="cd00082">
    <property type="entry name" value="HisKA"/>
    <property type="match status" value="1"/>
</dbReference>
<dbReference type="RefSeq" id="WP_171595940.1">
    <property type="nucleotide sequence ID" value="NZ_RZNH01000020.1"/>
</dbReference>
<evidence type="ECO:0000256" key="5">
    <source>
        <dbReference type="ARBA" id="ARBA00022777"/>
    </source>
</evidence>
<feature type="domain" description="Histidine kinase" evidence="9">
    <location>
        <begin position="640"/>
        <end position="861"/>
    </location>
</feature>
<dbReference type="InterPro" id="IPR001789">
    <property type="entry name" value="Sig_transdc_resp-reg_receiver"/>
</dbReference>
<name>A0ABX1WX18_9BACT</name>
<dbReference type="SMART" id="SM00388">
    <property type="entry name" value="HisKA"/>
    <property type="match status" value="1"/>
</dbReference>
<dbReference type="EMBL" id="RZNH01000020">
    <property type="protein sequence ID" value="NOU60670.1"/>
    <property type="molecule type" value="Genomic_DNA"/>
</dbReference>
<dbReference type="Pfam" id="PF09084">
    <property type="entry name" value="NMT1"/>
    <property type="match status" value="1"/>
</dbReference>
<dbReference type="EC" id="2.7.13.3" evidence="2"/>
<dbReference type="InterPro" id="IPR003661">
    <property type="entry name" value="HisK_dim/P_dom"/>
</dbReference>
<dbReference type="SMART" id="SM00448">
    <property type="entry name" value="REC"/>
    <property type="match status" value="1"/>
</dbReference>
<dbReference type="InterPro" id="IPR015168">
    <property type="entry name" value="SsuA/THI5"/>
</dbReference>
<gene>
    <name evidence="11" type="ORF">ELS83_12640</name>
</gene>
<protein>
    <recommendedName>
        <fullName evidence="2">histidine kinase</fullName>
        <ecNumber evidence="2">2.7.13.3</ecNumber>
    </recommendedName>
</protein>
<dbReference type="Pfam" id="PF00512">
    <property type="entry name" value="HisKA"/>
    <property type="match status" value="1"/>
</dbReference>
<evidence type="ECO:0000259" key="10">
    <source>
        <dbReference type="PROSITE" id="PS50110"/>
    </source>
</evidence>
<feature type="modified residue" description="4-aspartylphosphate" evidence="6">
    <location>
        <position position="932"/>
    </location>
</feature>
<dbReference type="InterPro" id="IPR036097">
    <property type="entry name" value="HisK_dim/P_sf"/>
</dbReference>
<dbReference type="Proteomes" id="UP000732105">
    <property type="component" value="Unassembled WGS sequence"/>
</dbReference>
<dbReference type="Gene3D" id="3.30.450.20">
    <property type="entry name" value="PAS domain"/>
    <property type="match status" value="2"/>
</dbReference>
<evidence type="ECO:0000256" key="1">
    <source>
        <dbReference type="ARBA" id="ARBA00000085"/>
    </source>
</evidence>
<evidence type="ECO:0000256" key="7">
    <source>
        <dbReference type="SAM" id="Phobius"/>
    </source>
</evidence>
<dbReference type="Pfam" id="PF00072">
    <property type="entry name" value="Response_reg"/>
    <property type="match status" value="1"/>
</dbReference>
<dbReference type="InterPro" id="IPR011006">
    <property type="entry name" value="CheY-like_superfamily"/>
</dbReference>
<dbReference type="CDD" id="cd17546">
    <property type="entry name" value="REC_hyHK_CKI1_RcsC-like"/>
    <property type="match status" value="1"/>
</dbReference>
<keyword evidence="4" id="KW-0808">Transferase</keyword>
<organism evidence="11 12">
    <name type="scientific">Marinifilum caeruleilacunae</name>
    <dbReference type="NCBI Taxonomy" id="2499076"/>
    <lineage>
        <taxon>Bacteria</taxon>
        <taxon>Pseudomonadati</taxon>
        <taxon>Bacteroidota</taxon>
        <taxon>Bacteroidia</taxon>
        <taxon>Marinilabiliales</taxon>
        <taxon>Marinifilaceae</taxon>
    </lineage>
</organism>
<reference evidence="11 12" key="1">
    <citation type="submission" date="2018-12" db="EMBL/GenBank/DDBJ databases">
        <title>Marinifilum JC070 sp. nov., a marine bacterium isolated from Yongle Blue Hole in the South China Sea.</title>
        <authorList>
            <person name="Fu T."/>
        </authorList>
    </citation>
    <scope>NUCLEOTIDE SEQUENCE [LARGE SCALE GENOMIC DNA]</scope>
    <source>
        <strain evidence="11 12">JC070</strain>
    </source>
</reference>
<dbReference type="InterPro" id="IPR000014">
    <property type="entry name" value="PAS"/>
</dbReference>
<dbReference type="PRINTS" id="PR00344">
    <property type="entry name" value="BCTRLSENSOR"/>
</dbReference>
<dbReference type="SMART" id="SM00387">
    <property type="entry name" value="HATPase_c"/>
    <property type="match status" value="1"/>
</dbReference>
<dbReference type="Gene3D" id="1.10.287.130">
    <property type="match status" value="1"/>
</dbReference>
<dbReference type="PROSITE" id="PS50109">
    <property type="entry name" value="HIS_KIN"/>
    <property type="match status" value="1"/>
</dbReference>
<evidence type="ECO:0000256" key="6">
    <source>
        <dbReference type="PROSITE-ProRule" id="PRU00169"/>
    </source>
</evidence>
<sequence>MTKTLRKNPFYHLVLILVLQLASVVAFANTSNKVPSNSKIRVQLKYYHQFQFAGYYAALHKGFYQNEGLDIELIEGGTVNAVDIVLNGDAEYGISANDILIERINNKPVVLLASIFQSSPSIFLSLKKSNINTAHDLINKRVMLLDEFRDPELLAIFYKEGIKLDNVLRITTTYDIKDLLEGKTDVLNAYSTNEPYFLKEQNIAYSIIFPQNYGIDFYGDGIFTTEKEIEENPERVDAFLRASKQGWEYALQNPDEIIDILIKQYGVKKSKEHLRFEAEEIRKLILNDYVEIGHINPGRLDNIARICAQMGMIPPNYDLSGFVYKPELFRTPKWLKWALIVSIIIISIILIILSYLYLFTKQLKKAVDRQTADISRKNEELITSEKRFREVIENLPSGAILVEGEKLFTNKKVFEITEYLNDETPNVNTWFSTLYHENKDLNYQIYKNSKQENFKSPTITSIRTKSGQIKQVEFHAYSFDSKEIWLMNDISKRIETEQALIASEYKLRTYIDESPNGLVIFNSNTKVKFANPAFLQLLDIDSSTETEFYIRDFFSPLQLAKNIEMMEQLISTGKVQGEVMVKSIQNKNFPAFISAVKLHEDEFLGFVMDTSSLKKAENELKIALEKAEESDRLKSAFLANMSHEIRTPMNGILGFSQLLLKENLEQAKKEQYIDILNQNGRQLLEIINNIIDISYLEVRQLKVFNSSFSIAKLFRDLDTFFKVEKQKYHKEKLDISFTNKVPEQLDIIESDIGKIKQVLINLVNNALKFTKEGYIKVSVNLIESELQFAVEDSGIGIPKEKHDIIFERFGQIENVYTRQFGGAGLGLPISKGIIELMGGKLELRSDENKGSTFLFNIPVKETEIEVPAKSEELNKFAWKGKNILIVEDVDINISFLEELMDNTNANVSICKNGKEAVDLCESGYLPDLILMDIQMPEMNGIEATKEIRKILPSTPIIAQTAYASENDRELALSAGCDEFFSKPLNSDKLMNRMDQFLLASS</sequence>
<feature type="transmembrane region" description="Helical" evidence="7">
    <location>
        <begin position="334"/>
        <end position="359"/>
    </location>
</feature>
<keyword evidence="5" id="KW-0418">Kinase</keyword>
<dbReference type="CDD" id="cd16922">
    <property type="entry name" value="HATPase_EvgS-ArcB-TorS-like"/>
    <property type="match status" value="1"/>
</dbReference>
<dbReference type="CDD" id="cd00130">
    <property type="entry name" value="PAS"/>
    <property type="match status" value="1"/>
</dbReference>
<evidence type="ECO:0000313" key="12">
    <source>
        <dbReference type="Proteomes" id="UP000732105"/>
    </source>
</evidence>
<dbReference type="Gene3D" id="3.40.50.2300">
    <property type="match status" value="1"/>
</dbReference>
<proteinExistence type="predicted"/>
<comment type="caution">
    <text evidence="11">The sequence shown here is derived from an EMBL/GenBank/DDBJ whole genome shotgun (WGS) entry which is preliminary data.</text>
</comment>
<evidence type="ECO:0000256" key="8">
    <source>
        <dbReference type="SAM" id="SignalP"/>
    </source>
</evidence>
<dbReference type="PANTHER" id="PTHR43047">
    <property type="entry name" value="TWO-COMPONENT HISTIDINE PROTEIN KINASE"/>
    <property type="match status" value="1"/>
</dbReference>
<dbReference type="SUPFAM" id="SSF55785">
    <property type="entry name" value="PYP-like sensor domain (PAS domain)"/>
    <property type="match status" value="2"/>
</dbReference>
<keyword evidence="7" id="KW-0472">Membrane</keyword>
<keyword evidence="12" id="KW-1185">Reference proteome</keyword>
<feature type="chain" id="PRO_5047544367" description="histidine kinase" evidence="8">
    <location>
        <begin position="29"/>
        <end position="1001"/>
    </location>
</feature>
<feature type="domain" description="Response regulatory" evidence="10">
    <location>
        <begin position="882"/>
        <end position="997"/>
    </location>
</feature>
<dbReference type="InterPro" id="IPR004358">
    <property type="entry name" value="Sig_transdc_His_kin-like_C"/>
</dbReference>
<evidence type="ECO:0000256" key="3">
    <source>
        <dbReference type="ARBA" id="ARBA00022553"/>
    </source>
</evidence>
<dbReference type="Pfam" id="PF02518">
    <property type="entry name" value="HATPase_c"/>
    <property type="match status" value="1"/>
</dbReference>
<feature type="signal peptide" evidence="8">
    <location>
        <begin position="1"/>
        <end position="28"/>
    </location>
</feature>
<dbReference type="InterPro" id="IPR036890">
    <property type="entry name" value="HATPase_C_sf"/>
</dbReference>
<dbReference type="SUPFAM" id="SSF52172">
    <property type="entry name" value="CheY-like"/>
    <property type="match status" value="1"/>
</dbReference>
<dbReference type="InterPro" id="IPR005467">
    <property type="entry name" value="His_kinase_dom"/>
</dbReference>
<dbReference type="SUPFAM" id="SSF55874">
    <property type="entry name" value="ATPase domain of HSP90 chaperone/DNA topoisomerase II/histidine kinase"/>
    <property type="match status" value="1"/>
</dbReference>
<evidence type="ECO:0000259" key="9">
    <source>
        <dbReference type="PROSITE" id="PS50109"/>
    </source>
</evidence>
<keyword evidence="8" id="KW-0732">Signal</keyword>
<evidence type="ECO:0000256" key="4">
    <source>
        <dbReference type="ARBA" id="ARBA00022679"/>
    </source>
</evidence>
<dbReference type="Pfam" id="PF13188">
    <property type="entry name" value="PAS_8"/>
    <property type="match status" value="1"/>
</dbReference>
<dbReference type="SMART" id="SM00091">
    <property type="entry name" value="PAS"/>
    <property type="match status" value="2"/>
</dbReference>
<dbReference type="SUPFAM" id="SSF53850">
    <property type="entry name" value="Periplasmic binding protein-like II"/>
    <property type="match status" value="1"/>
</dbReference>
<dbReference type="InterPro" id="IPR003594">
    <property type="entry name" value="HATPase_dom"/>
</dbReference>
<keyword evidence="3 6" id="KW-0597">Phosphoprotein</keyword>